<dbReference type="AlphaFoldDB" id="A0A4Y8X3V2"/>
<dbReference type="EMBL" id="JACHMC010000001">
    <property type="protein sequence ID" value="MBB4882702.1"/>
    <property type="molecule type" value="Genomic_DNA"/>
</dbReference>
<proteinExistence type="inferred from homology"/>
<evidence type="ECO:0000256" key="5">
    <source>
        <dbReference type="ARBA" id="ARBA00013151"/>
    </source>
</evidence>
<dbReference type="Pfam" id="PF00923">
    <property type="entry name" value="TAL_FSA"/>
    <property type="match status" value="1"/>
</dbReference>
<dbReference type="PROSITE" id="PS01054">
    <property type="entry name" value="TRANSALDOLASE_1"/>
    <property type="match status" value="1"/>
</dbReference>
<comment type="similarity">
    <text evidence="4 11">Belongs to the transaldolase family. Type 2 subfamily.</text>
</comment>
<keyword evidence="8 11" id="KW-0570">Pentose shunt</keyword>
<organism evidence="12 13">
    <name type="scientific">Micrococcus flavus</name>
    <dbReference type="NCBI Taxonomy" id="384602"/>
    <lineage>
        <taxon>Bacteria</taxon>
        <taxon>Bacillati</taxon>
        <taxon>Actinomycetota</taxon>
        <taxon>Actinomycetes</taxon>
        <taxon>Micrococcales</taxon>
        <taxon>Micrococcaceae</taxon>
        <taxon>Micrococcus</taxon>
    </lineage>
</organism>
<dbReference type="Gene3D" id="3.20.20.70">
    <property type="entry name" value="Aldolase class I"/>
    <property type="match status" value="1"/>
</dbReference>
<evidence type="ECO:0000256" key="7">
    <source>
        <dbReference type="ARBA" id="ARBA00022679"/>
    </source>
</evidence>
<dbReference type="HAMAP" id="MF_00493">
    <property type="entry name" value="Transaldolase_2"/>
    <property type="match status" value="1"/>
</dbReference>
<reference evidence="12 13" key="1">
    <citation type="submission" date="2020-08" db="EMBL/GenBank/DDBJ databases">
        <title>Sequencing the genomes of 1000 actinobacteria strains.</title>
        <authorList>
            <person name="Klenk H.-P."/>
        </authorList>
    </citation>
    <scope>NUCLEOTIDE SEQUENCE [LARGE SCALE GENOMIC DNA]</scope>
    <source>
        <strain evidence="12 13">DSM 19079</strain>
    </source>
</reference>
<evidence type="ECO:0000256" key="2">
    <source>
        <dbReference type="ARBA" id="ARBA00004496"/>
    </source>
</evidence>
<name>A0A4Y8X3V2_9MICC</name>
<evidence type="ECO:0000256" key="6">
    <source>
        <dbReference type="ARBA" id="ARBA00022490"/>
    </source>
</evidence>
<evidence type="ECO:0000256" key="8">
    <source>
        <dbReference type="ARBA" id="ARBA00023126"/>
    </source>
</evidence>
<dbReference type="PIRSF" id="PIRSF036915">
    <property type="entry name" value="Trnald_Bac_Plnt"/>
    <property type="match status" value="1"/>
</dbReference>
<dbReference type="CDD" id="cd00955">
    <property type="entry name" value="Transaldolase_like"/>
    <property type="match status" value="1"/>
</dbReference>
<evidence type="ECO:0000313" key="13">
    <source>
        <dbReference type="Proteomes" id="UP000560081"/>
    </source>
</evidence>
<gene>
    <name evidence="11" type="primary">tal</name>
    <name evidence="12" type="ORF">BJ976_001053</name>
</gene>
<evidence type="ECO:0000313" key="12">
    <source>
        <dbReference type="EMBL" id="MBB4882702.1"/>
    </source>
</evidence>
<keyword evidence="6 11" id="KW-0963">Cytoplasm</keyword>
<dbReference type="InterPro" id="IPR001585">
    <property type="entry name" value="TAL/FSA"/>
</dbReference>
<dbReference type="PANTHER" id="PTHR10683">
    <property type="entry name" value="TRANSALDOLASE"/>
    <property type="match status" value="1"/>
</dbReference>
<evidence type="ECO:0000256" key="4">
    <source>
        <dbReference type="ARBA" id="ARBA00008426"/>
    </source>
</evidence>
<dbReference type="PROSITE" id="PS00958">
    <property type="entry name" value="TRANSALDOLASE_2"/>
    <property type="match status" value="1"/>
</dbReference>
<comment type="catalytic activity">
    <reaction evidence="10 11">
        <text>D-sedoheptulose 7-phosphate + D-glyceraldehyde 3-phosphate = D-erythrose 4-phosphate + beta-D-fructose 6-phosphate</text>
        <dbReference type="Rhea" id="RHEA:17053"/>
        <dbReference type="ChEBI" id="CHEBI:16897"/>
        <dbReference type="ChEBI" id="CHEBI:57483"/>
        <dbReference type="ChEBI" id="CHEBI:57634"/>
        <dbReference type="ChEBI" id="CHEBI:59776"/>
        <dbReference type="EC" id="2.2.1.2"/>
    </reaction>
</comment>
<keyword evidence="7 11" id="KW-0808">Transferase</keyword>
<dbReference type="GO" id="GO:0005737">
    <property type="term" value="C:cytoplasm"/>
    <property type="evidence" value="ECO:0007669"/>
    <property type="project" value="UniProtKB-SubCell"/>
</dbReference>
<evidence type="ECO:0000256" key="3">
    <source>
        <dbReference type="ARBA" id="ARBA00004857"/>
    </source>
</evidence>
<dbReference type="Proteomes" id="UP000560081">
    <property type="component" value="Unassembled WGS sequence"/>
</dbReference>
<dbReference type="GO" id="GO:0006098">
    <property type="term" value="P:pentose-phosphate shunt"/>
    <property type="evidence" value="ECO:0007669"/>
    <property type="project" value="UniProtKB-UniRule"/>
</dbReference>
<evidence type="ECO:0000256" key="1">
    <source>
        <dbReference type="ARBA" id="ARBA00003518"/>
    </source>
</evidence>
<dbReference type="PANTHER" id="PTHR10683:SF31">
    <property type="entry name" value="TRANSALDOLASE"/>
    <property type="match status" value="1"/>
</dbReference>
<comment type="pathway">
    <text evidence="3 11">Carbohydrate degradation; pentose phosphate pathway; D-glyceraldehyde 3-phosphate and beta-D-fructose 6-phosphate from D-ribose 5-phosphate and D-xylulose 5-phosphate (non-oxidative stage): step 2/3.</text>
</comment>
<protein>
    <recommendedName>
        <fullName evidence="5 11">Transaldolase</fullName>
        <ecNumber evidence="5 11">2.2.1.2</ecNumber>
    </recommendedName>
</protein>
<evidence type="ECO:0000256" key="11">
    <source>
        <dbReference type="HAMAP-Rule" id="MF_00493"/>
    </source>
</evidence>
<feature type="active site" description="Schiff-base intermediate with substrate" evidence="11">
    <location>
        <position position="152"/>
    </location>
</feature>
<keyword evidence="13" id="KW-1185">Reference proteome</keyword>
<dbReference type="InterPro" id="IPR004732">
    <property type="entry name" value="Transaldolase_2"/>
</dbReference>
<dbReference type="UniPathway" id="UPA00115">
    <property type="reaction ID" value="UER00414"/>
</dbReference>
<comment type="subcellular location">
    <subcellularLocation>
        <location evidence="2 11">Cytoplasm</location>
    </subcellularLocation>
</comment>
<dbReference type="NCBIfam" id="TIGR00876">
    <property type="entry name" value="tal_mycobact"/>
    <property type="match status" value="1"/>
</dbReference>
<evidence type="ECO:0000256" key="9">
    <source>
        <dbReference type="ARBA" id="ARBA00023270"/>
    </source>
</evidence>
<dbReference type="InterPro" id="IPR013785">
    <property type="entry name" value="Aldolase_TIM"/>
</dbReference>
<dbReference type="InterPro" id="IPR018225">
    <property type="entry name" value="Transaldolase_AS"/>
</dbReference>
<dbReference type="OrthoDB" id="9809101at2"/>
<comment type="caution">
    <text evidence="12">The sequence shown here is derived from an EMBL/GenBank/DDBJ whole genome shotgun (WGS) entry which is preliminary data.</text>
</comment>
<evidence type="ECO:0000256" key="10">
    <source>
        <dbReference type="ARBA" id="ARBA00048810"/>
    </source>
</evidence>
<dbReference type="EC" id="2.2.1.2" evidence="5 11"/>
<keyword evidence="9 11" id="KW-0704">Schiff base</keyword>
<dbReference type="SUPFAM" id="SSF51569">
    <property type="entry name" value="Aldolase"/>
    <property type="match status" value="1"/>
</dbReference>
<dbReference type="RefSeq" id="WP_135027566.1">
    <property type="nucleotide sequence ID" value="NZ_BMLA01000001.1"/>
</dbReference>
<dbReference type="GO" id="GO:0005975">
    <property type="term" value="P:carbohydrate metabolic process"/>
    <property type="evidence" value="ECO:0007669"/>
    <property type="project" value="InterPro"/>
</dbReference>
<dbReference type="GO" id="GO:0004801">
    <property type="term" value="F:transaldolase activity"/>
    <property type="evidence" value="ECO:0007669"/>
    <property type="project" value="UniProtKB-UniRule"/>
</dbReference>
<comment type="function">
    <text evidence="1 11">Transaldolase is important for the balance of metabolites in the pentose-phosphate pathway.</text>
</comment>
<sequence>MTDLQRTADEAVQSPATTALAEAGVSIWLDDLSRTRLDEGSLEKLLTTRTVTGVTTNPSIFAAALKHADAYEEQLRELAAEGADVDAAVTALTTTDVRRACDLLAPVHEATDGRDGYVSIEVDPRLARDTAGTVAQARELADAVDRPNLMVKIPATVEGLPAITEVLGAGINVNVTLIFSLPRYREVVNAWLAGLEQARANGHDISCIHSVASFFVSRVDTDVDAQLRDLAADGHPEAAQLTGRAGLANARLAYRAFEQALDSERWRLLEAAGAHVQRPLWASTGVKDPDLPDTLYVTGLVAPHTVNTMPEKTLEAFADHGEVTGDTVTGAYDRADADLDAIGELGVSYPELVERLETEGLQKFEDAWDELLASVRAGLDAHH</sequence>
<accession>A0A4Y8X3V2</accession>
<dbReference type="NCBIfam" id="NF002881">
    <property type="entry name" value="PRK03343.1"/>
    <property type="match status" value="1"/>
</dbReference>